<dbReference type="RefSeq" id="XP_073973428.1">
    <property type="nucleotide sequence ID" value="XM_074117327.1"/>
</dbReference>
<dbReference type="GeneID" id="141448744"/>
<dbReference type="GO" id="GO:0031492">
    <property type="term" value="F:nucleosomal DNA binding"/>
    <property type="evidence" value="ECO:0007669"/>
    <property type="project" value="TreeGrafter"/>
</dbReference>
<dbReference type="SUPFAM" id="SSF46785">
    <property type="entry name" value="Winged helix' DNA-binding domain"/>
    <property type="match status" value="1"/>
</dbReference>
<feature type="region of interest" description="Disordered" evidence="8">
    <location>
        <begin position="99"/>
        <end position="188"/>
    </location>
</feature>
<dbReference type="GO" id="GO:0006334">
    <property type="term" value="P:nucleosome assembly"/>
    <property type="evidence" value="ECO:0007669"/>
    <property type="project" value="InterPro"/>
</dbReference>
<dbReference type="GO" id="GO:0045910">
    <property type="term" value="P:negative regulation of DNA recombination"/>
    <property type="evidence" value="ECO:0007669"/>
    <property type="project" value="TreeGrafter"/>
</dbReference>
<dbReference type="GO" id="GO:0003690">
    <property type="term" value="F:double-stranded DNA binding"/>
    <property type="evidence" value="ECO:0007669"/>
    <property type="project" value="TreeGrafter"/>
</dbReference>
<dbReference type="InterPro" id="IPR005819">
    <property type="entry name" value="H1/H5"/>
</dbReference>
<comment type="subcellular location">
    <subcellularLocation>
        <location evidence="3">Chromosome</location>
    </subcellularLocation>
    <subcellularLocation>
        <location evidence="2 7">Nucleus</location>
    </subcellularLocation>
</comment>
<dbReference type="Proteomes" id="UP000015103">
    <property type="component" value="Unassembled WGS sequence"/>
</dbReference>
<feature type="compositionally biased region" description="Basic residues" evidence="8">
    <location>
        <begin position="170"/>
        <end position="188"/>
    </location>
</feature>
<comment type="function">
    <text evidence="1">Histones H1 are necessary for the condensation of nucleosome chains into higher-order structures.</text>
</comment>
<feature type="domain" description="H15" evidence="9">
    <location>
        <begin position="36"/>
        <end position="110"/>
    </location>
</feature>
<keyword evidence="6 7" id="KW-0539">Nucleus</keyword>
<evidence type="ECO:0000256" key="8">
    <source>
        <dbReference type="SAM" id="MobiDB-lite"/>
    </source>
</evidence>
<dbReference type="PANTHER" id="PTHR11467">
    <property type="entry name" value="HISTONE H1"/>
    <property type="match status" value="1"/>
</dbReference>
<dbReference type="Pfam" id="PF00538">
    <property type="entry name" value="Linker_histone"/>
    <property type="match status" value="1"/>
</dbReference>
<reference evidence="11" key="3">
    <citation type="submission" date="2015-05" db="UniProtKB">
        <authorList>
            <consortium name="EnsemblMetazoa"/>
        </authorList>
    </citation>
    <scope>IDENTIFICATION</scope>
</reference>
<dbReference type="InterPro" id="IPR036388">
    <property type="entry name" value="WH-like_DNA-bd_sf"/>
</dbReference>
<dbReference type="GO" id="GO:0005634">
    <property type="term" value="C:nucleus"/>
    <property type="evidence" value="ECO:0007669"/>
    <property type="project" value="UniProtKB-SubCell"/>
</dbReference>
<protein>
    <submittedName>
        <fullName evidence="10 11">Putative histone h1b</fullName>
    </submittedName>
</protein>
<evidence type="ECO:0000256" key="6">
    <source>
        <dbReference type="ARBA" id="ARBA00023242"/>
    </source>
</evidence>
<evidence type="ECO:0000256" key="4">
    <source>
        <dbReference type="ARBA" id="ARBA00022454"/>
    </source>
</evidence>
<dbReference type="PANTHER" id="PTHR11467:SF20">
    <property type="entry name" value="H15 DOMAIN-CONTAINING PROTEIN-RELATED"/>
    <property type="match status" value="1"/>
</dbReference>
<evidence type="ECO:0000259" key="9">
    <source>
        <dbReference type="PROSITE" id="PS51504"/>
    </source>
</evidence>
<keyword evidence="12" id="KW-1185">Reference proteome</keyword>
<feature type="compositionally biased region" description="Basic residues" evidence="8">
    <location>
        <begin position="140"/>
        <end position="149"/>
    </location>
</feature>
<dbReference type="FunCoup" id="R4G825">
    <property type="interactions" value="203"/>
</dbReference>
<dbReference type="HOGENOM" id="CLU_052897_7_0_1"/>
<evidence type="ECO:0000256" key="5">
    <source>
        <dbReference type="ARBA" id="ARBA00023125"/>
    </source>
</evidence>
<reference evidence="10" key="1">
    <citation type="submission" date="2013-04" db="EMBL/GenBank/DDBJ databases">
        <title>An insight into the transcriptome of the digestive tract of the blood sucking bug, Rhodnius prolixus.</title>
        <authorList>
            <person name="Ribeiro J.M.C."/>
            <person name="Genta F.A."/>
            <person name="Sorgine M.H.F."/>
            <person name="Paiva-Silva G.O."/>
            <person name="Majerowicz D."/>
            <person name="Medeiros M."/>
            <person name="Koerich L."/>
            <person name="Terra W.R."/>
            <person name="Ferreira C."/>
            <person name="Pimentel A.C."/>
            <person name="Bisch P.M."/>
            <person name="Diniz M.M.P."/>
            <person name="Nascimento R."/>
            <person name="Salmon D."/>
            <person name="Silber A.M."/>
            <person name="Alves M."/>
            <person name="Oliveira M.F."/>
            <person name="Gondim K.C."/>
            <person name="Silva Neto M.A.C."/>
            <person name="Atella G.C."/>
            <person name="Araujo H."/>
            <person name="Dias F.S."/>
            <person name="Polycarpo C.R."/>
            <person name="Fampa P."/>
            <person name="Melo A.C."/>
            <person name="Tanaka A.S."/>
            <person name="Balczun C."/>
            <person name="Oliveira J.H.M."/>
            <person name="Goncalves R."/>
            <person name="Lazoski C."/>
            <person name="Pereira M.A."/>
            <person name="Rivera-Pomar R."/>
            <person name="Diambra L."/>
            <person name="Schaub G.A."/>
            <person name="Garcia E.S."/>
            <person name="Azambuja P."/>
            <person name="Braz G.R.C."/>
            <person name="Oliveira P.L."/>
        </authorList>
    </citation>
    <scope>NUCLEOTIDE SEQUENCE</scope>
</reference>
<dbReference type="OMA" id="SHWKATH"/>
<evidence type="ECO:0000256" key="7">
    <source>
        <dbReference type="RuleBase" id="RU003894"/>
    </source>
</evidence>
<dbReference type="SMART" id="SM00526">
    <property type="entry name" value="H15"/>
    <property type="match status" value="1"/>
</dbReference>
<organism evidence="10">
    <name type="scientific">Rhodnius prolixus</name>
    <name type="common">Triatomid bug</name>
    <dbReference type="NCBI Taxonomy" id="13249"/>
    <lineage>
        <taxon>Eukaryota</taxon>
        <taxon>Metazoa</taxon>
        <taxon>Ecdysozoa</taxon>
        <taxon>Arthropoda</taxon>
        <taxon>Hexapoda</taxon>
        <taxon>Insecta</taxon>
        <taxon>Pterygota</taxon>
        <taxon>Neoptera</taxon>
        <taxon>Paraneoptera</taxon>
        <taxon>Hemiptera</taxon>
        <taxon>Heteroptera</taxon>
        <taxon>Panheteroptera</taxon>
        <taxon>Cimicomorpha</taxon>
        <taxon>Reduviidae</taxon>
        <taxon>Triatominae</taxon>
        <taxon>Rhodnius</taxon>
    </lineage>
</organism>
<dbReference type="FunFam" id="1.10.10.10:FF:000140">
    <property type="entry name" value="Histone H1.0"/>
    <property type="match status" value="1"/>
</dbReference>
<dbReference type="EMBL" id="GAHY01001712">
    <property type="protein sequence ID" value="JAA75798.1"/>
    <property type="molecule type" value="mRNA"/>
</dbReference>
<dbReference type="EnsemblMetazoa" id="RPRC014758-RA">
    <property type="protein sequence ID" value="RPRC014758-PA"/>
    <property type="gene ID" value="RPRC014758"/>
</dbReference>
<keyword evidence="5 7" id="KW-0238">DNA-binding</keyword>
<comment type="similarity">
    <text evidence="7">Belongs to the histone H1/H5 family.</text>
</comment>
<dbReference type="GO" id="GO:0030261">
    <property type="term" value="P:chromosome condensation"/>
    <property type="evidence" value="ECO:0007669"/>
    <property type="project" value="TreeGrafter"/>
</dbReference>
<dbReference type="Gene3D" id="1.10.10.10">
    <property type="entry name" value="Winged helix-like DNA-binding domain superfamily/Winged helix DNA-binding domain"/>
    <property type="match status" value="1"/>
</dbReference>
<dbReference type="InterPro" id="IPR005818">
    <property type="entry name" value="Histone_H1/H5_H15"/>
</dbReference>
<dbReference type="AlphaFoldDB" id="R4G825"/>
<dbReference type="PRINTS" id="PR00624">
    <property type="entry name" value="HISTONEH5"/>
</dbReference>
<evidence type="ECO:0000256" key="2">
    <source>
        <dbReference type="ARBA" id="ARBA00004123"/>
    </source>
</evidence>
<name>R4G825_RHOPR</name>
<evidence type="ECO:0000313" key="11">
    <source>
        <dbReference type="EnsemblMetazoa" id="RPRC014758-PA"/>
    </source>
</evidence>
<sequence>MSETAVEDLPAATVKKGGKAVKAAGGKKKKSHWKATHPPTSEMVVAALKDLKEHNGSSLQAIKKYISLNYFLDAEKISFYIRKYIKAAVDAGTIVQTKGKGASGSFKMAAGGERKLTAKPRKATSQPAVKSDSTVTPRKNVARSKKTKKPPTTPKVPKPKKGKSATPKVKPLKAKGVKTTKKGASKKK</sequence>
<evidence type="ECO:0000256" key="3">
    <source>
        <dbReference type="ARBA" id="ARBA00004286"/>
    </source>
</evidence>
<dbReference type="GO" id="GO:0000786">
    <property type="term" value="C:nucleosome"/>
    <property type="evidence" value="ECO:0007669"/>
    <property type="project" value="InterPro"/>
</dbReference>
<reference evidence="12" key="2">
    <citation type="submission" date="2015-04" db="EMBL/GenBank/DDBJ databases">
        <authorList>
            <person name="Wilson R.K."/>
            <person name="Warren W."/>
            <person name="Dotson E."/>
            <person name="Oliveira P.L."/>
        </authorList>
    </citation>
    <scope>NUCLEOTIDE SEQUENCE</scope>
</reference>
<dbReference type="InParanoid" id="R4G825"/>
<dbReference type="CDD" id="cd00073">
    <property type="entry name" value="H15"/>
    <property type="match status" value="1"/>
</dbReference>
<dbReference type="PROSITE" id="PS51504">
    <property type="entry name" value="H15"/>
    <property type="match status" value="1"/>
</dbReference>
<dbReference type="VEuPathDB" id="VectorBase:RPRC014758"/>
<dbReference type="EMBL" id="ACPB03011507">
    <property type="status" value="NOT_ANNOTATED_CDS"/>
    <property type="molecule type" value="Genomic_DNA"/>
</dbReference>
<dbReference type="eggNOG" id="KOG4012">
    <property type="taxonomic scope" value="Eukaryota"/>
</dbReference>
<dbReference type="GO" id="GO:0030527">
    <property type="term" value="F:structural constituent of chromatin"/>
    <property type="evidence" value="ECO:0007669"/>
    <property type="project" value="InterPro"/>
</dbReference>
<evidence type="ECO:0000313" key="12">
    <source>
        <dbReference type="Proteomes" id="UP000015103"/>
    </source>
</evidence>
<keyword evidence="4 7" id="KW-0158">Chromosome</keyword>
<accession>R4G825</accession>
<dbReference type="InterPro" id="IPR036390">
    <property type="entry name" value="WH_DNA-bd_sf"/>
</dbReference>
<proteinExistence type="evidence at transcript level"/>
<evidence type="ECO:0000256" key="1">
    <source>
        <dbReference type="ARBA" id="ARBA00002809"/>
    </source>
</evidence>
<dbReference type="STRING" id="13249.R4G825"/>
<evidence type="ECO:0000313" key="10">
    <source>
        <dbReference type="EMBL" id="JAA75798.1"/>
    </source>
</evidence>
<feature type="compositionally biased region" description="Polar residues" evidence="8">
    <location>
        <begin position="123"/>
        <end position="137"/>
    </location>
</feature>